<dbReference type="AlphaFoldDB" id="A0A642UYW0"/>
<feature type="repeat" description="ANK" evidence="3">
    <location>
        <begin position="120"/>
        <end position="152"/>
    </location>
</feature>
<feature type="region of interest" description="Disordered" evidence="4">
    <location>
        <begin position="383"/>
        <end position="452"/>
    </location>
</feature>
<keyword evidence="1" id="KW-0677">Repeat</keyword>
<proteinExistence type="predicted"/>
<dbReference type="Gene3D" id="1.25.40.20">
    <property type="entry name" value="Ankyrin repeat-containing domain"/>
    <property type="match status" value="1"/>
</dbReference>
<keyword evidence="6" id="KW-1185">Reference proteome</keyword>
<keyword evidence="2 3" id="KW-0040">ANK repeat</keyword>
<name>A0A642UYW0_DIURU</name>
<feature type="repeat" description="ANK" evidence="3">
    <location>
        <begin position="83"/>
        <end position="115"/>
    </location>
</feature>
<feature type="region of interest" description="Disordered" evidence="4">
    <location>
        <begin position="245"/>
        <end position="351"/>
    </location>
</feature>
<evidence type="ECO:0000313" key="6">
    <source>
        <dbReference type="Proteomes" id="UP000449547"/>
    </source>
</evidence>
<dbReference type="Proteomes" id="UP000449547">
    <property type="component" value="Unassembled WGS sequence"/>
</dbReference>
<evidence type="ECO:0000256" key="3">
    <source>
        <dbReference type="PROSITE-ProRule" id="PRU00023"/>
    </source>
</evidence>
<organism evidence="5 6">
    <name type="scientific">Diutina rugosa</name>
    <name type="common">Yeast</name>
    <name type="synonym">Candida rugosa</name>
    <dbReference type="NCBI Taxonomy" id="5481"/>
    <lineage>
        <taxon>Eukaryota</taxon>
        <taxon>Fungi</taxon>
        <taxon>Dikarya</taxon>
        <taxon>Ascomycota</taxon>
        <taxon>Saccharomycotina</taxon>
        <taxon>Pichiomycetes</taxon>
        <taxon>Debaryomycetaceae</taxon>
        <taxon>Diutina</taxon>
    </lineage>
</organism>
<dbReference type="GeneID" id="54779024"/>
<feature type="compositionally biased region" description="Polar residues" evidence="4">
    <location>
        <begin position="488"/>
        <end position="503"/>
    </location>
</feature>
<dbReference type="GO" id="GO:0004842">
    <property type="term" value="F:ubiquitin-protein transferase activity"/>
    <property type="evidence" value="ECO:0007669"/>
    <property type="project" value="TreeGrafter"/>
</dbReference>
<feature type="compositionally biased region" description="Basic and acidic residues" evidence="4">
    <location>
        <begin position="299"/>
        <end position="309"/>
    </location>
</feature>
<dbReference type="SUPFAM" id="SSF48403">
    <property type="entry name" value="Ankyrin repeat"/>
    <property type="match status" value="1"/>
</dbReference>
<dbReference type="RefSeq" id="XP_034014893.1">
    <property type="nucleotide sequence ID" value="XM_034156502.1"/>
</dbReference>
<evidence type="ECO:0000256" key="2">
    <source>
        <dbReference type="ARBA" id="ARBA00023043"/>
    </source>
</evidence>
<dbReference type="PANTHER" id="PTHR24171:SF8">
    <property type="entry name" value="BRCA1-ASSOCIATED RING DOMAIN PROTEIN 1"/>
    <property type="match status" value="1"/>
</dbReference>
<dbReference type="InterPro" id="IPR036770">
    <property type="entry name" value="Ankyrin_rpt-contain_sf"/>
</dbReference>
<dbReference type="SMART" id="SM00248">
    <property type="entry name" value="ANK"/>
    <property type="match status" value="4"/>
</dbReference>
<dbReference type="Pfam" id="PF12796">
    <property type="entry name" value="Ank_2"/>
    <property type="match status" value="1"/>
</dbReference>
<gene>
    <name evidence="5" type="ORF">DIURU_000371</name>
</gene>
<dbReference type="OMA" id="LHLCFQY"/>
<feature type="region of interest" description="Disordered" evidence="4">
    <location>
        <begin position="473"/>
        <end position="585"/>
    </location>
</feature>
<dbReference type="Pfam" id="PF13637">
    <property type="entry name" value="Ank_4"/>
    <property type="match status" value="1"/>
</dbReference>
<feature type="compositionally biased region" description="Low complexity" evidence="4">
    <location>
        <begin position="328"/>
        <end position="351"/>
    </location>
</feature>
<comment type="caution">
    <text evidence="5">The sequence shown here is derived from an EMBL/GenBank/DDBJ whole genome shotgun (WGS) entry which is preliminary data.</text>
</comment>
<evidence type="ECO:0000256" key="1">
    <source>
        <dbReference type="ARBA" id="ARBA00022737"/>
    </source>
</evidence>
<dbReference type="OrthoDB" id="823504at2759"/>
<evidence type="ECO:0000256" key="4">
    <source>
        <dbReference type="SAM" id="MobiDB-lite"/>
    </source>
</evidence>
<dbReference type="PROSITE" id="PS50088">
    <property type="entry name" value="ANK_REPEAT"/>
    <property type="match status" value="2"/>
</dbReference>
<evidence type="ECO:0000313" key="5">
    <source>
        <dbReference type="EMBL" id="KAA8907961.1"/>
    </source>
</evidence>
<dbReference type="InterPro" id="IPR002110">
    <property type="entry name" value="Ankyrin_rpt"/>
</dbReference>
<feature type="compositionally biased region" description="Polar residues" evidence="4">
    <location>
        <begin position="275"/>
        <end position="295"/>
    </location>
</feature>
<reference evidence="5 6" key="1">
    <citation type="submission" date="2019-07" db="EMBL/GenBank/DDBJ databases">
        <title>Genome assembly of two rare yeast pathogens: Diutina rugosa and Trichomonascus ciferrii.</title>
        <authorList>
            <person name="Mixao V."/>
            <person name="Saus E."/>
            <person name="Hansen A."/>
            <person name="Lass-Flor C."/>
            <person name="Gabaldon T."/>
        </authorList>
    </citation>
    <scope>NUCLEOTIDE SEQUENCE [LARGE SCALE GENOMIC DNA]</scope>
    <source>
        <strain evidence="5 6">CBS 613</strain>
    </source>
</reference>
<dbReference type="EMBL" id="SWFT01000018">
    <property type="protein sequence ID" value="KAA8907961.1"/>
    <property type="molecule type" value="Genomic_DNA"/>
</dbReference>
<accession>A0A642UYW0</accession>
<dbReference type="PROSITE" id="PS50297">
    <property type="entry name" value="ANK_REP_REGION"/>
    <property type="match status" value="2"/>
</dbReference>
<sequence>MLDPGLRLRRAVVEGNLDNVKRLLHRFPDLWLNPNPQHQGWTNLHYASFHGHYLVVFYLVSFVTRSHGTLADHFSRLDLVSFDGVSPLHVSTINHHLQVLNYLLQEFSDPRWVNMAGGEHQRTPLHYCCVHGFAQGMRLLLEWGADYSARDGHGDSVLHLCFQYERDDCVEVLLRFIARTLPEGEQALKYVEQMRNHRGVVATEYLPTFESGQHYEKMKHDTFRQRALDGYSQSKSRSTLSIAEPIAPPPAVTGAAPHTPQSSPTENRVLLSPIISVSKQKRTNSTTRAHSSSLPSGDRGTDRHDRDSRPPNLRKRSSTVTAVRPGNASVVSAATSASNGASRSSSIVGSSVAPSIVTTSSGASTEPPGVQMAQLAQMVPGGQMAPAPTFAKPPPSLKSITISPSVRKSSGDTGLDSASPQSYISESPATMMSPRRRLSGGQPRPPPDAFGFLSQLTFEKPIPEAAVTAAQNAVVQSMSPPRRKVSGTPLSSVRIHNSSSRTSLYGDAAPPAPSASSGSGSAKPRQRSTSNDSLRSAFGLRKSKSSGNIGNRPSLRKTKTAVPPLPEDDSNNFKGISFKRVRSQK</sequence>
<dbReference type="GO" id="GO:0085020">
    <property type="term" value="P:protein K6-linked ubiquitination"/>
    <property type="evidence" value="ECO:0007669"/>
    <property type="project" value="TreeGrafter"/>
</dbReference>
<dbReference type="PANTHER" id="PTHR24171">
    <property type="entry name" value="ANKYRIN REPEAT DOMAIN-CONTAINING PROTEIN 39-RELATED"/>
    <property type="match status" value="1"/>
</dbReference>
<dbReference type="VEuPathDB" id="FungiDB:DIURU_000371"/>
<feature type="compositionally biased region" description="Polar residues" evidence="4">
    <location>
        <begin position="398"/>
        <end position="430"/>
    </location>
</feature>
<protein>
    <submittedName>
        <fullName evidence="5">Uncharacterized protein</fullName>
    </submittedName>
</protein>